<dbReference type="Pfam" id="PF00239">
    <property type="entry name" value="Resolvase"/>
    <property type="match status" value="1"/>
</dbReference>
<accession>A0A7X5V6X5</accession>
<protein>
    <submittedName>
        <fullName evidence="3">DNA invertase Pin-like site-specific DNA recombinase</fullName>
    </submittedName>
</protein>
<evidence type="ECO:0000259" key="1">
    <source>
        <dbReference type="PROSITE" id="PS51736"/>
    </source>
</evidence>
<dbReference type="PROSITE" id="PS51736">
    <property type="entry name" value="RECOMBINASES_3"/>
    <property type="match status" value="1"/>
</dbReference>
<sequence length="516" mass="56642">MTRNEYADLYLRVSVDRPGQTAIERQEVDCRSWASEQALKVRRVHVDLGQSAYLDAGGRRQGLREALAAVSSGVVGTLVIWKLDRLSRQGIGRVGEFLRTIGAVGGRLVSVRDGLDTSDTSDRRLVEMLAEHARSESENLGLRVRSAKTYLRSTGRWIGGAPPYGLAVRNGRLEVDPATGPVVRQIADRILGGSSLTEVARWLNDTGVPSPRGVKRGVGSIAQLLRPPSVAGLLPETLRHVDGRYSGVVRPWIDPGTGEPVSVMAPGQMPLISPSEQLHIAAVFEERTKLSTYGVRRGRRSPDSEYLLTGLLRCAGCAERMSKQGNSYRCQSVRLGRDCGAPAGAYRPALDAAVVQLWMDRLDLLEDGEPLRQAVAERLAADADPDTVRRRASLQAALADERAALTVLEQDHYLRRTVDRSRFLLLHDALTRRICDLESALERVPAPVVDTRWLRDPGLRTDKWSGAGVRERRGLLKLAIDTIAVSRGRRGARFVADDRLVIGWAEPLESSATMDP</sequence>
<dbReference type="AlphaFoldDB" id="A0A7X5V6X5"/>
<evidence type="ECO:0000313" key="3">
    <source>
        <dbReference type="EMBL" id="NIK55753.1"/>
    </source>
</evidence>
<dbReference type="InterPro" id="IPR050639">
    <property type="entry name" value="SSR_resolvase"/>
</dbReference>
<evidence type="ECO:0000259" key="2">
    <source>
        <dbReference type="PROSITE" id="PS51737"/>
    </source>
</evidence>
<reference evidence="3 4" key="1">
    <citation type="submission" date="2020-03" db="EMBL/GenBank/DDBJ databases">
        <title>Sequencing the genomes of 1000 actinobacteria strains.</title>
        <authorList>
            <person name="Klenk H.-P."/>
        </authorList>
    </citation>
    <scope>NUCLEOTIDE SEQUENCE [LARGE SCALE GENOMIC DNA]</scope>
    <source>
        <strain evidence="3 4">DSM 45490</strain>
    </source>
</reference>
<dbReference type="SMART" id="SM00857">
    <property type="entry name" value="Resolvase"/>
    <property type="match status" value="1"/>
</dbReference>
<organism evidence="3 4">
    <name type="scientific">Kribbella shirazensis</name>
    <dbReference type="NCBI Taxonomy" id="1105143"/>
    <lineage>
        <taxon>Bacteria</taxon>
        <taxon>Bacillati</taxon>
        <taxon>Actinomycetota</taxon>
        <taxon>Actinomycetes</taxon>
        <taxon>Propionibacteriales</taxon>
        <taxon>Kribbellaceae</taxon>
        <taxon>Kribbella</taxon>
    </lineage>
</organism>
<dbReference type="PANTHER" id="PTHR30461">
    <property type="entry name" value="DNA-INVERTASE FROM LAMBDOID PROPHAGE"/>
    <property type="match status" value="1"/>
</dbReference>
<evidence type="ECO:0000313" key="4">
    <source>
        <dbReference type="Proteomes" id="UP000555407"/>
    </source>
</evidence>
<dbReference type="PANTHER" id="PTHR30461:SF23">
    <property type="entry name" value="DNA RECOMBINASE-RELATED"/>
    <property type="match status" value="1"/>
</dbReference>
<feature type="domain" description="Resolvase/invertase-type recombinase catalytic" evidence="1">
    <location>
        <begin position="6"/>
        <end position="155"/>
    </location>
</feature>
<dbReference type="PROSITE" id="PS51737">
    <property type="entry name" value="RECOMBINASE_DNA_BIND"/>
    <property type="match status" value="1"/>
</dbReference>
<dbReference type="Proteomes" id="UP000555407">
    <property type="component" value="Unassembled WGS sequence"/>
</dbReference>
<dbReference type="InterPro" id="IPR011109">
    <property type="entry name" value="DNA_bind_recombinase_dom"/>
</dbReference>
<name>A0A7X5V6X5_9ACTN</name>
<dbReference type="EMBL" id="JAASRO010000001">
    <property type="protein sequence ID" value="NIK55753.1"/>
    <property type="molecule type" value="Genomic_DNA"/>
</dbReference>
<dbReference type="Gene3D" id="3.90.1750.20">
    <property type="entry name" value="Putative Large Serine Recombinase, Chain B, Domain 2"/>
    <property type="match status" value="1"/>
</dbReference>
<dbReference type="SUPFAM" id="SSF53041">
    <property type="entry name" value="Resolvase-like"/>
    <property type="match status" value="1"/>
</dbReference>
<dbReference type="Gene3D" id="3.40.50.1390">
    <property type="entry name" value="Resolvase, N-terminal catalytic domain"/>
    <property type="match status" value="1"/>
</dbReference>
<comment type="caution">
    <text evidence="3">The sequence shown here is derived from an EMBL/GenBank/DDBJ whole genome shotgun (WGS) entry which is preliminary data.</text>
</comment>
<gene>
    <name evidence="3" type="ORF">BJY22_001470</name>
</gene>
<dbReference type="InterPro" id="IPR038109">
    <property type="entry name" value="DNA_bind_recomb_sf"/>
</dbReference>
<feature type="domain" description="Recombinase" evidence="2">
    <location>
        <begin position="163"/>
        <end position="290"/>
    </location>
</feature>
<keyword evidence="4" id="KW-1185">Reference proteome</keyword>
<dbReference type="CDD" id="cd00338">
    <property type="entry name" value="Ser_Recombinase"/>
    <property type="match status" value="1"/>
</dbReference>
<dbReference type="RefSeq" id="WP_167204650.1">
    <property type="nucleotide sequence ID" value="NZ_JAASRO010000001.1"/>
</dbReference>
<proteinExistence type="predicted"/>
<dbReference type="GO" id="GO:0003677">
    <property type="term" value="F:DNA binding"/>
    <property type="evidence" value="ECO:0007669"/>
    <property type="project" value="InterPro"/>
</dbReference>
<dbReference type="InterPro" id="IPR036162">
    <property type="entry name" value="Resolvase-like_N_sf"/>
</dbReference>
<dbReference type="InterPro" id="IPR006119">
    <property type="entry name" value="Resolv_N"/>
</dbReference>
<dbReference type="GO" id="GO:0000150">
    <property type="term" value="F:DNA strand exchange activity"/>
    <property type="evidence" value="ECO:0007669"/>
    <property type="project" value="InterPro"/>
</dbReference>
<dbReference type="Pfam" id="PF07508">
    <property type="entry name" value="Recombinase"/>
    <property type="match status" value="1"/>
</dbReference>